<evidence type="ECO:0000256" key="8">
    <source>
        <dbReference type="ARBA" id="ARBA00022741"/>
    </source>
</evidence>
<evidence type="ECO:0000256" key="19">
    <source>
        <dbReference type="PROSITE-ProRule" id="PRU10141"/>
    </source>
</evidence>
<dbReference type="InterPro" id="IPR024171">
    <property type="entry name" value="SRK-like_kinase"/>
</dbReference>
<evidence type="ECO:0000256" key="12">
    <source>
        <dbReference type="ARBA" id="ARBA00023136"/>
    </source>
</evidence>
<keyword evidence="6 20" id="KW-0732">Signal</keyword>
<dbReference type="STRING" id="337451.A0A3S3LW96"/>
<evidence type="ECO:0000256" key="4">
    <source>
        <dbReference type="ARBA" id="ARBA00022679"/>
    </source>
</evidence>
<evidence type="ECO:0000256" key="18">
    <source>
        <dbReference type="PIRNR" id="PIRNR000641"/>
    </source>
</evidence>
<keyword evidence="24" id="KW-1185">Reference proteome</keyword>
<evidence type="ECO:0000256" key="5">
    <source>
        <dbReference type="ARBA" id="ARBA00022692"/>
    </source>
</evidence>
<evidence type="ECO:0000256" key="7">
    <source>
        <dbReference type="ARBA" id="ARBA00022734"/>
    </source>
</evidence>
<keyword evidence="14 23" id="KW-0675">Receptor</keyword>
<dbReference type="PROSITE" id="PS50011">
    <property type="entry name" value="PROTEIN_KINASE_DOM"/>
    <property type="match status" value="1"/>
</dbReference>
<evidence type="ECO:0000256" key="11">
    <source>
        <dbReference type="ARBA" id="ARBA00022989"/>
    </source>
</evidence>
<dbReference type="GO" id="GO:0106310">
    <property type="term" value="F:protein serine kinase activity"/>
    <property type="evidence" value="ECO:0007669"/>
    <property type="project" value="RHEA"/>
</dbReference>
<dbReference type="EC" id="2.7.11.1" evidence="18"/>
<evidence type="ECO:0000256" key="20">
    <source>
        <dbReference type="SAM" id="SignalP"/>
    </source>
</evidence>
<evidence type="ECO:0000313" key="23">
    <source>
        <dbReference type="EMBL" id="RWR72722.1"/>
    </source>
</evidence>
<dbReference type="SMART" id="SM00220">
    <property type="entry name" value="S_TKc"/>
    <property type="match status" value="1"/>
</dbReference>
<dbReference type="Pfam" id="PF00069">
    <property type="entry name" value="Pkinase"/>
    <property type="match status" value="1"/>
</dbReference>
<dbReference type="GO" id="GO:0005524">
    <property type="term" value="F:ATP binding"/>
    <property type="evidence" value="ECO:0007669"/>
    <property type="project" value="UniProtKB-UniRule"/>
</dbReference>
<dbReference type="FunFam" id="2.90.10.10:FF:000013">
    <property type="entry name" value="G-type lectin S-receptor-like serine/threonine-protein kinase LECRK1"/>
    <property type="match status" value="1"/>
</dbReference>
<dbReference type="InterPro" id="IPR051343">
    <property type="entry name" value="G-type_lectin_kinases/EP1-like"/>
</dbReference>
<dbReference type="InterPro" id="IPR036426">
    <property type="entry name" value="Bulb-type_lectin_dom_sf"/>
</dbReference>
<dbReference type="SUPFAM" id="SSF56112">
    <property type="entry name" value="Protein kinase-like (PK-like)"/>
    <property type="match status" value="1"/>
</dbReference>
<dbReference type="PANTHER" id="PTHR47976:SF108">
    <property type="entry name" value="G-TYPE LECTIN S-RECEPTOR-LIKE SERINE_THREONINE-PROTEIN KINASE LECRK1"/>
    <property type="match status" value="1"/>
</dbReference>
<keyword evidence="5" id="KW-0812">Transmembrane</keyword>
<dbReference type="CDD" id="cd00028">
    <property type="entry name" value="B_lectin"/>
    <property type="match status" value="1"/>
</dbReference>
<keyword evidence="8 18" id="KW-0547">Nucleotide-binding</keyword>
<evidence type="ECO:0000259" key="21">
    <source>
        <dbReference type="PROSITE" id="PS50011"/>
    </source>
</evidence>
<evidence type="ECO:0000256" key="9">
    <source>
        <dbReference type="ARBA" id="ARBA00022777"/>
    </source>
</evidence>
<name>A0A3S3LW96_9MAGN</name>
<dbReference type="InterPro" id="IPR017441">
    <property type="entry name" value="Protein_kinase_ATP_BS"/>
</dbReference>
<evidence type="ECO:0000256" key="14">
    <source>
        <dbReference type="ARBA" id="ARBA00023170"/>
    </source>
</evidence>
<feature type="binding site" evidence="19">
    <location>
        <position position="551"/>
    </location>
    <ligand>
        <name>ATP</name>
        <dbReference type="ChEBI" id="CHEBI:30616"/>
    </ligand>
</feature>
<organism evidence="23 24">
    <name type="scientific">Cinnamomum micranthum f. kanehirae</name>
    <dbReference type="NCBI Taxonomy" id="337451"/>
    <lineage>
        <taxon>Eukaryota</taxon>
        <taxon>Viridiplantae</taxon>
        <taxon>Streptophyta</taxon>
        <taxon>Embryophyta</taxon>
        <taxon>Tracheophyta</taxon>
        <taxon>Spermatophyta</taxon>
        <taxon>Magnoliopsida</taxon>
        <taxon>Magnoliidae</taxon>
        <taxon>Laurales</taxon>
        <taxon>Lauraceae</taxon>
        <taxon>Cinnamomum</taxon>
    </lineage>
</organism>
<dbReference type="Gene3D" id="2.90.10.10">
    <property type="entry name" value="Bulb-type lectin domain"/>
    <property type="match status" value="2"/>
</dbReference>
<comment type="similarity">
    <text evidence="18">Belongs to the protein kinase superfamily. Ser/Thr protein kinase family.</text>
</comment>
<protein>
    <recommendedName>
        <fullName evidence="18">Receptor-like serine/threonine-protein kinase</fullName>
        <ecNumber evidence="18">2.7.11.1</ecNumber>
    </recommendedName>
</protein>
<keyword evidence="11" id="KW-1133">Transmembrane helix</keyword>
<dbReference type="EMBL" id="QPKB01000001">
    <property type="protein sequence ID" value="RWR72722.1"/>
    <property type="molecule type" value="Genomic_DNA"/>
</dbReference>
<dbReference type="InterPro" id="IPR001480">
    <property type="entry name" value="Bulb-type_lectin_dom"/>
</dbReference>
<dbReference type="PANTHER" id="PTHR47976">
    <property type="entry name" value="G-TYPE LECTIN S-RECEPTOR-LIKE SERINE/THREONINE-PROTEIN KINASE SD2-5"/>
    <property type="match status" value="1"/>
</dbReference>
<evidence type="ECO:0000256" key="1">
    <source>
        <dbReference type="ARBA" id="ARBA00004479"/>
    </source>
</evidence>
<evidence type="ECO:0000256" key="16">
    <source>
        <dbReference type="ARBA" id="ARBA00047899"/>
    </source>
</evidence>
<keyword evidence="7 23" id="KW-0430">Lectin</keyword>
<evidence type="ECO:0000256" key="6">
    <source>
        <dbReference type="ARBA" id="ARBA00022729"/>
    </source>
</evidence>
<keyword evidence="9 18" id="KW-0418">Kinase</keyword>
<evidence type="ECO:0000256" key="15">
    <source>
        <dbReference type="ARBA" id="ARBA00023180"/>
    </source>
</evidence>
<dbReference type="Gene3D" id="3.30.200.20">
    <property type="entry name" value="Phosphorylase Kinase, domain 1"/>
    <property type="match status" value="1"/>
</dbReference>
<feature type="domain" description="Bulb-type lectin" evidence="22">
    <location>
        <begin position="34"/>
        <end position="152"/>
    </location>
</feature>
<evidence type="ECO:0000256" key="2">
    <source>
        <dbReference type="ARBA" id="ARBA00022527"/>
    </source>
</evidence>
<keyword evidence="13" id="KW-1015">Disulfide bond</keyword>
<comment type="caution">
    <text evidence="23">The sequence shown here is derived from an EMBL/GenBank/DDBJ whole genome shotgun (WGS) entry which is preliminary data.</text>
</comment>
<dbReference type="GO" id="GO:0030246">
    <property type="term" value="F:carbohydrate binding"/>
    <property type="evidence" value="ECO:0007669"/>
    <property type="project" value="UniProtKB-KW"/>
</dbReference>
<sequence length="814" mass="91190">MAYSSSSIMWHLSALSWVILILPLSSLSQPSNNITLGSSLSTIQENPSWLSPSGEFAFGLYRLPNKDLFLLAIWFYKIPERTVVWSAKGDKPVQRGSILSLTNSGQLVLYDNQSQEIWKPNINAPAAMAAMLDTGEFVLKGLNSSRIWGTFNHPTDTILPAQKLDQNSSLFSRRAEDDYSNGKFQLRLLEDGNLSLYTGNVLTGYTYNISSRILYNGDQSGSRSLGNGFQLLFDEKGYIGLLQRNGTISNLSMGQSFPTGESYQRATIDLDGVFRKYVYRKTGQTKWVATGGIPSDLCTAVISFPGSGVCGFNSYCKLDENRNPSCECPEGYSYLKPNTTLEGCKPNFADQSCNPDGFSNEKLLFELEEMPNTTWILADFEQYNPVHEELCRRSCLKDCLCAVAVFDNGTCLKKKLPLSNGRAGPGITAKTFVKVLKRNLSQEDSPHPDLCQGKKDQATLVHVGWALLGSSGFLNFLLVSAISLAVYYSYHKKLLSIHEDSSLLRLNLRSFTFKQLEEATHGFKEELGRGAFGTVYNGVLASDSSNIVAVKRLDRVVEEVEREFKTEMTAIGQTHHRNLVRLLGFCDEGTHRLLVYEFMSNGSLAGFLFNNLKPDWRLRCQIASGIARGLMYLHEECSTQIIHCDIKPHNILLDDCFVARISDFGLAKLLKTDQTRTSTGIRGTRGYLAPEWFKNLSITVKVDVYSFGIVLLEIICCRKHIEMTVEHEEEVILKEWAYKCYREGRLDLLVGEEEEALRDRNMLERMVMVAIWCVQEDPSLRPSMKRVARMMAGVAEVSVPMDPSFSSQMGKSLS</sequence>
<accession>A0A3S3LW96</accession>
<dbReference type="OrthoDB" id="5857966at2759"/>
<evidence type="ECO:0000256" key="10">
    <source>
        <dbReference type="ARBA" id="ARBA00022840"/>
    </source>
</evidence>
<evidence type="ECO:0000256" key="17">
    <source>
        <dbReference type="ARBA" id="ARBA00048679"/>
    </source>
</evidence>
<dbReference type="GO" id="GO:0004674">
    <property type="term" value="F:protein serine/threonine kinase activity"/>
    <property type="evidence" value="ECO:0007669"/>
    <property type="project" value="UniProtKB-KW"/>
</dbReference>
<dbReference type="PROSITE" id="PS50927">
    <property type="entry name" value="BULB_LECTIN"/>
    <property type="match status" value="1"/>
</dbReference>
<keyword evidence="4 18" id="KW-0808">Transferase</keyword>
<dbReference type="SMART" id="SM00108">
    <property type="entry name" value="B_lectin"/>
    <property type="match status" value="1"/>
</dbReference>
<keyword evidence="15" id="KW-0325">Glycoprotein</keyword>
<dbReference type="InterPro" id="IPR000719">
    <property type="entry name" value="Prot_kinase_dom"/>
</dbReference>
<evidence type="ECO:0000259" key="22">
    <source>
        <dbReference type="PROSITE" id="PS50927"/>
    </source>
</evidence>
<feature type="domain" description="Protein kinase" evidence="21">
    <location>
        <begin position="521"/>
        <end position="805"/>
    </location>
</feature>
<dbReference type="SUPFAM" id="SSF51110">
    <property type="entry name" value="alpha-D-mannose-specific plant lectins"/>
    <property type="match status" value="1"/>
</dbReference>
<keyword evidence="10 18" id="KW-0067">ATP-binding</keyword>
<dbReference type="AlphaFoldDB" id="A0A3S3LW96"/>
<reference evidence="23 24" key="1">
    <citation type="journal article" date="2019" name="Nat. Plants">
        <title>Stout camphor tree genome fills gaps in understanding of flowering plant genome evolution.</title>
        <authorList>
            <person name="Chaw S.M."/>
            <person name="Liu Y.C."/>
            <person name="Wu Y.W."/>
            <person name="Wang H.Y."/>
            <person name="Lin C.I."/>
            <person name="Wu C.S."/>
            <person name="Ke H.M."/>
            <person name="Chang L.Y."/>
            <person name="Hsu C.Y."/>
            <person name="Yang H.T."/>
            <person name="Sudianto E."/>
            <person name="Hsu M.H."/>
            <person name="Wu K.P."/>
            <person name="Wang L.N."/>
            <person name="Leebens-Mack J.H."/>
            <person name="Tsai I.J."/>
        </authorList>
    </citation>
    <scope>NUCLEOTIDE SEQUENCE [LARGE SCALE GENOMIC DNA]</scope>
    <source>
        <strain evidence="24">cv. Chaw 1501</strain>
        <tissue evidence="23">Young leaves</tissue>
    </source>
</reference>
<dbReference type="PROSITE" id="PS00108">
    <property type="entry name" value="PROTEIN_KINASE_ST"/>
    <property type="match status" value="1"/>
</dbReference>
<dbReference type="FunFam" id="1.10.510.10:FF:000237">
    <property type="entry name" value="G-type lectin S-receptor-like serine/threonine-protein kinase"/>
    <property type="match status" value="1"/>
</dbReference>
<keyword evidence="2 18" id="KW-0723">Serine/threonine-protein kinase</keyword>
<proteinExistence type="inferred from homology"/>
<dbReference type="InterPro" id="IPR008271">
    <property type="entry name" value="Ser/Thr_kinase_AS"/>
</dbReference>
<evidence type="ECO:0000313" key="24">
    <source>
        <dbReference type="Proteomes" id="UP000283530"/>
    </source>
</evidence>
<comment type="subcellular location">
    <subcellularLocation>
        <location evidence="1">Membrane</location>
        <topology evidence="1">Single-pass type I membrane protein</topology>
    </subcellularLocation>
</comment>
<comment type="catalytic activity">
    <reaction evidence="17 18">
        <text>L-seryl-[protein] + ATP = O-phospho-L-seryl-[protein] + ADP + H(+)</text>
        <dbReference type="Rhea" id="RHEA:17989"/>
        <dbReference type="Rhea" id="RHEA-COMP:9863"/>
        <dbReference type="Rhea" id="RHEA-COMP:11604"/>
        <dbReference type="ChEBI" id="CHEBI:15378"/>
        <dbReference type="ChEBI" id="CHEBI:29999"/>
        <dbReference type="ChEBI" id="CHEBI:30616"/>
        <dbReference type="ChEBI" id="CHEBI:83421"/>
        <dbReference type="ChEBI" id="CHEBI:456216"/>
        <dbReference type="EC" id="2.7.11.1"/>
    </reaction>
</comment>
<keyword evidence="3" id="KW-0245">EGF-like domain</keyword>
<feature type="chain" id="PRO_5018630120" description="Receptor-like serine/threonine-protein kinase" evidence="20">
    <location>
        <begin position="29"/>
        <end position="814"/>
    </location>
</feature>
<gene>
    <name evidence="23" type="ORF">CKAN_00096100</name>
</gene>
<dbReference type="Proteomes" id="UP000283530">
    <property type="component" value="Unassembled WGS sequence"/>
</dbReference>
<keyword evidence="12" id="KW-0472">Membrane</keyword>
<comment type="catalytic activity">
    <reaction evidence="16 18">
        <text>L-threonyl-[protein] + ATP = O-phospho-L-threonyl-[protein] + ADP + H(+)</text>
        <dbReference type="Rhea" id="RHEA:46608"/>
        <dbReference type="Rhea" id="RHEA-COMP:11060"/>
        <dbReference type="Rhea" id="RHEA-COMP:11605"/>
        <dbReference type="ChEBI" id="CHEBI:15378"/>
        <dbReference type="ChEBI" id="CHEBI:30013"/>
        <dbReference type="ChEBI" id="CHEBI:30616"/>
        <dbReference type="ChEBI" id="CHEBI:61977"/>
        <dbReference type="ChEBI" id="CHEBI:456216"/>
        <dbReference type="EC" id="2.7.11.1"/>
    </reaction>
</comment>
<feature type="signal peptide" evidence="20">
    <location>
        <begin position="1"/>
        <end position="28"/>
    </location>
</feature>
<dbReference type="FunFam" id="3.30.200.20:FF:000059">
    <property type="entry name" value="S-receptor-like serine/threonine-protein kinase"/>
    <property type="match status" value="1"/>
</dbReference>
<dbReference type="InterPro" id="IPR011009">
    <property type="entry name" value="Kinase-like_dom_sf"/>
</dbReference>
<dbReference type="GO" id="GO:0016020">
    <property type="term" value="C:membrane"/>
    <property type="evidence" value="ECO:0007669"/>
    <property type="project" value="UniProtKB-SubCell"/>
</dbReference>
<dbReference type="PROSITE" id="PS00107">
    <property type="entry name" value="PROTEIN_KINASE_ATP"/>
    <property type="match status" value="1"/>
</dbReference>
<evidence type="ECO:0000256" key="3">
    <source>
        <dbReference type="ARBA" id="ARBA00022536"/>
    </source>
</evidence>
<dbReference type="CDD" id="cd14066">
    <property type="entry name" value="STKc_IRAK"/>
    <property type="match status" value="1"/>
</dbReference>
<dbReference type="Pfam" id="PF01453">
    <property type="entry name" value="B_lectin"/>
    <property type="match status" value="1"/>
</dbReference>
<dbReference type="Gene3D" id="1.10.510.10">
    <property type="entry name" value="Transferase(Phosphotransferase) domain 1"/>
    <property type="match status" value="1"/>
</dbReference>
<evidence type="ECO:0000256" key="13">
    <source>
        <dbReference type="ARBA" id="ARBA00023157"/>
    </source>
</evidence>
<dbReference type="PIRSF" id="PIRSF000641">
    <property type="entry name" value="SRK"/>
    <property type="match status" value="1"/>
</dbReference>